<proteinExistence type="predicted"/>
<name>A0A4U1EN15_MONMO</name>
<dbReference type="EMBL" id="RWIC01001107">
    <property type="protein sequence ID" value="TKC37673.1"/>
    <property type="molecule type" value="Genomic_DNA"/>
</dbReference>
<dbReference type="AlphaFoldDB" id="A0A4U1EN15"/>
<evidence type="ECO:0000313" key="1">
    <source>
        <dbReference type="EMBL" id="TKC37673.1"/>
    </source>
</evidence>
<comment type="caution">
    <text evidence="1">The sequence shown here is derived from an EMBL/GenBank/DDBJ whole genome shotgun (WGS) entry which is preliminary data.</text>
</comment>
<organism evidence="1 2">
    <name type="scientific">Monodon monoceros</name>
    <name type="common">Narwhal</name>
    <name type="synonym">Ceratodon monodon</name>
    <dbReference type="NCBI Taxonomy" id="40151"/>
    <lineage>
        <taxon>Eukaryota</taxon>
        <taxon>Metazoa</taxon>
        <taxon>Chordata</taxon>
        <taxon>Craniata</taxon>
        <taxon>Vertebrata</taxon>
        <taxon>Euteleostomi</taxon>
        <taxon>Mammalia</taxon>
        <taxon>Eutheria</taxon>
        <taxon>Laurasiatheria</taxon>
        <taxon>Artiodactyla</taxon>
        <taxon>Whippomorpha</taxon>
        <taxon>Cetacea</taxon>
        <taxon>Odontoceti</taxon>
        <taxon>Monodontidae</taxon>
        <taxon>Monodon</taxon>
    </lineage>
</organism>
<dbReference type="Proteomes" id="UP000308365">
    <property type="component" value="Unassembled WGS sequence"/>
</dbReference>
<reference evidence="2" key="1">
    <citation type="journal article" date="2019" name="IScience">
        <title>Narwhal Genome Reveals Long-Term Low Genetic Diversity despite Current Large Abundance Size.</title>
        <authorList>
            <person name="Westbury M.V."/>
            <person name="Petersen B."/>
            <person name="Garde E."/>
            <person name="Heide-Jorgensen M.P."/>
            <person name="Lorenzen E.D."/>
        </authorList>
    </citation>
    <scope>NUCLEOTIDE SEQUENCE [LARGE SCALE GENOMIC DNA]</scope>
</reference>
<sequence>YSDINTHACVINKHVTVGNIHPHHFDARRVGEIDDNVWNLDGIYPKDLEGYIANWDNISSLMLGIPRKQIRTYALVLQVKNTFPNTIHPKLEEQSLLKVAMDQYDQRLRSS</sequence>
<protein>
    <submittedName>
        <fullName evidence="1">Uncharacterized protein</fullName>
    </submittedName>
</protein>
<gene>
    <name evidence="1" type="ORF">EI555_000922</name>
</gene>
<accession>A0A4U1EN15</accession>
<evidence type="ECO:0000313" key="2">
    <source>
        <dbReference type="Proteomes" id="UP000308365"/>
    </source>
</evidence>
<feature type="non-terminal residue" evidence="1">
    <location>
        <position position="1"/>
    </location>
</feature>